<protein>
    <recommendedName>
        <fullName evidence="5">ABC transporter domain-containing protein</fullName>
    </recommendedName>
</protein>
<dbReference type="SMART" id="SM00382">
    <property type="entry name" value="AAA"/>
    <property type="match status" value="1"/>
</dbReference>
<dbReference type="SUPFAM" id="SSF52540">
    <property type="entry name" value="P-loop containing nucleoside triphosphate hydrolases"/>
    <property type="match status" value="1"/>
</dbReference>
<dbReference type="InterPro" id="IPR003593">
    <property type="entry name" value="AAA+_ATPase"/>
</dbReference>
<organism evidence="6">
    <name type="scientific">marine metagenome</name>
    <dbReference type="NCBI Taxonomy" id="408172"/>
    <lineage>
        <taxon>unclassified sequences</taxon>
        <taxon>metagenomes</taxon>
        <taxon>ecological metagenomes</taxon>
    </lineage>
</organism>
<dbReference type="PROSITE" id="PS50893">
    <property type="entry name" value="ABC_TRANSPORTER_2"/>
    <property type="match status" value="1"/>
</dbReference>
<dbReference type="AlphaFoldDB" id="A0A382AJ42"/>
<name>A0A382AJ42_9ZZZZ</name>
<dbReference type="PANTHER" id="PTHR43776">
    <property type="entry name" value="TRANSPORT ATP-BINDING PROTEIN"/>
    <property type="match status" value="1"/>
</dbReference>
<gene>
    <name evidence="6" type="ORF">METZ01_LOCUS153996</name>
</gene>
<keyword evidence="4" id="KW-0067">ATP-binding</keyword>
<dbReference type="EMBL" id="UINC01025484">
    <property type="protein sequence ID" value="SVB01142.1"/>
    <property type="molecule type" value="Genomic_DNA"/>
</dbReference>
<dbReference type="GO" id="GO:0015833">
    <property type="term" value="P:peptide transport"/>
    <property type="evidence" value="ECO:0007669"/>
    <property type="project" value="InterPro"/>
</dbReference>
<feature type="domain" description="ABC transporter" evidence="5">
    <location>
        <begin position="6"/>
        <end position="256"/>
    </location>
</feature>
<dbReference type="Pfam" id="PF08352">
    <property type="entry name" value="oligo_HPY"/>
    <property type="match status" value="1"/>
</dbReference>
<evidence type="ECO:0000256" key="3">
    <source>
        <dbReference type="ARBA" id="ARBA00022741"/>
    </source>
</evidence>
<dbReference type="InterPro" id="IPR013563">
    <property type="entry name" value="Oligopep_ABC_C"/>
</dbReference>
<dbReference type="GO" id="GO:0005524">
    <property type="term" value="F:ATP binding"/>
    <property type="evidence" value="ECO:0007669"/>
    <property type="project" value="UniProtKB-KW"/>
</dbReference>
<dbReference type="PROSITE" id="PS00211">
    <property type="entry name" value="ABC_TRANSPORTER_1"/>
    <property type="match status" value="1"/>
</dbReference>
<dbReference type="CDD" id="cd03257">
    <property type="entry name" value="ABC_NikE_OppD_transporters"/>
    <property type="match status" value="1"/>
</dbReference>
<dbReference type="Gene3D" id="3.40.50.300">
    <property type="entry name" value="P-loop containing nucleotide triphosphate hydrolases"/>
    <property type="match status" value="1"/>
</dbReference>
<evidence type="ECO:0000313" key="6">
    <source>
        <dbReference type="EMBL" id="SVB01142.1"/>
    </source>
</evidence>
<keyword evidence="2" id="KW-0813">Transport</keyword>
<evidence type="ECO:0000259" key="5">
    <source>
        <dbReference type="PROSITE" id="PS50893"/>
    </source>
</evidence>
<comment type="similarity">
    <text evidence="1">Belongs to the ABC transporter superfamily.</text>
</comment>
<reference evidence="6" key="1">
    <citation type="submission" date="2018-05" db="EMBL/GenBank/DDBJ databases">
        <authorList>
            <person name="Lanie J.A."/>
            <person name="Ng W.-L."/>
            <person name="Kazmierczak K.M."/>
            <person name="Andrzejewski T.M."/>
            <person name="Davidsen T.M."/>
            <person name="Wayne K.J."/>
            <person name="Tettelin H."/>
            <person name="Glass J.I."/>
            <person name="Rusch D."/>
            <person name="Podicherti R."/>
            <person name="Tsui H.-C.T."/>
            <person name="Winkler M.E."/>
        </authorList>
    </citation>
    <scope>NUCLEOTIDE SEQUENCE</scope>
</reference>
<dbReference type="PANTHER" id="PTHR43776:SF7">
    <property type="entry name" value="D,D-DIPEPTIDE TRANSPORT ATP-BINDING PROTEIN DDPF-RELATED"/>
    <property type="match status" value="1"/>
</dbReference>
<sequence>MESPLVEIKNLKKHFRSPSSHFGAKDRWIKAVDGVSFEIFPGETVGLVGESGCGKSTLGRTIIGLHRPTAGQVLFSGNNVFSLSGRSRKKLSRRIQLIFQDPAGSLNPRRTIRETLMAPFAIHGLHNSTERKRIVEQLTMEVGLDLYHLERYPHELSGGQKQRVGIARALALEPDFLICDEPVSALDVSVQAQIINLLQDLQKKFRFSYLFISHDLSVVYHLSDRVLVMYLGRVVEAATYRQIYREPLHPYTQILMSSNPVLDPQGIKKKTSAIGEVNQSSKPTVGCSFSDRCPMVTAICKVTEPALSKNGQHHSVACHLYST</sequence>
<proteinExistence type="inferred from homology"/>
<dbReference type="GO" id="GO:0016887">
    <property type="term" value="F:ATP hydrolysis activity"/>
    <property type="evidence" value="ECO:0007669"/>
    <property type="project" value="InterPro"/>
</dbReference>
<evidence type="ECO:0000256" key="2">
    <source>
        <dbReference type="ARBA" id="ARBA00022448"/>
    </source>
</evidence>
<evidence type="ECO:0000256" key="4">
    <source>
        <dbReference type="ARBA" id="ARBA00022840"/>
    </source>
</evidence>
<dbReference type="InterPro" id="IPR027417">
    <property type="entry name" value="P-loop_NTPase"/>
</dbReference>
<accession>A0A382AJ42</accession>
<dbReference type="GO" id="GO:0055085">
    <property type="term" value="P:transmembrane transport"/>
    <property type="evidence" value="ECO:0007669"/>
    <property type="project" value="UniProtKB-ARBA"/>
</dbReference>
<dbReference type="InterPro" id="IPR050319">
    <property type="entry name" value="ABC_transp_ATP-bind"/>
</dbReference>
<evidence type="ECO:0000256" key="1">
    <source>
        <dbReference type="ARBA" id="ARBA00005417"/>
    </source>
</evidence>
<keyword evidence="3" id="KW-0547">Nucleotide-binding</keyword>
<dbReference type="FunFam" id="3.40.50.300:FF:000016">
    <property type="entry name" value="Oligopeptide ABC transporter ATP-binding component"/>
    <property type="match status" value="1"/>
</dbReference>
<dbReference type="InterPro" id="IPR017871">
    <property type="entry name" value="ABC_transporter-like_CS"/>
</dbReference>
<dbReference type="InterPro" id="IPR003439">
    <property type="entry name" value="ABC_transporter-like_ATP-bd"/>
</dbReference>
<dbReference type="NCBIfam" id="TIGR01727">
    <property type="entry name" value="oligo_HPY"/>
    <property type="match status" value="1"/>
</dbReference>
<dbReference type="Pfam" id="PF00005">
    <property type="entry name" value="ABC_tran"/>
    <property type="match status" value="1"/>
</dbReference>